<dbReference type="RefSeq" id="WP_198507120.1">
    <property type="nucleotide sequence ID" value="NZ_CP018799.1"/>
</dbReference>
<dbReference type="Gene3D" id="1.10.760.10">
    <property type="entry name" value="Cytochrome c-like domain"/>
    <property type="match status" value="1"/>
</dbReference>
<evidence type="ECO:0000256" key="7">
    <source>
        <dbReference type="PROSITE-ProRule" id="PRU00433"/>
    </source>
</evidence>
<dbReference type="PRINTS" id="PR00604">
    <property type="entry name" value="CYTCHRMECIAB"/>
</dbReference>
<keyword evidence="1" id="KW-0813">Transport</keyword>
<protein>
    <submittedName>
        <fullName evidence="11">Cytochrome c2</fullName>
    </submittedName>
</protein>
<dbReference type="PANTHER" id="PTHR15127">
    <property type="entry name" value="HEAVYWEIGHT, ISOFORM A"/>
    <property type="match status" value="1"/>
</dbReference>
<evidence type="ECO:0000256" key="5">
    <source>
        <dbReference type="ARBA" id="ARBA00022999"/>
    </source>
</evidence>
<organism evidence="11 12">
    <name type="scientific">Mariprofundus aestuarium</name>
    <dbReference type="NCBI Taxonomy" id="1921086"/>
    <lineage>
        <taxon>Bacteria</taxon>
        <taxon>Pseudomonadati</taxon>
        <taxon>Pseudomonadota</taxon>
        <taxon>Candidatius Mariprofundia</taxon>
        <taxon>Mariprofundales</taxon>
        <taxon>Mariprofundaceae</taxon>
        <taxon>Mariprofundus</taxon>
    </lineage>
</organism>
<dbReference type="InterPro" id="IPR013783">
    <property type="entry name" value="Ig-like_fold"/>
</dbReference>
<dbReference type="Proteomes" id="UP000231701">
    <property type="component" value="Chromosome"/>
</dbReference>
<dbReference type="GO" id="GO:0001784">
    <property type="term" value="F:phosphotyrosine residue binding"/>
    <property type="evidence" value="ECO:0007669"/>
    <property type="project" value="TreeGrafter"/>
</dbReference>
<keyword evidence="3 7" id="KW-0479">Metal-binding</keyword>
<feature type="region of interest" description="Disordered" evidence="8">
    <location>
        <begin position="113"/>
        <end position="156"/>
    </location>
</feature>
<dbReference type="InterPro" id="IPR002327">
    <property type="entry name" value="Cyt_c_1A/1B"/>
</dbReference>
<dbReference type="SUPFAM" id="SSF46626">
    <property type="entry name" value="Cytochrome c"/>
    <property type="match status" value="1"/>
</dbReference>
<dbReference type="Gene3D" id="2.60.40.10">
    <property type="entry name" value="Immunoglobulins"/>
    <property type="match status" value="3"/>
</dbReference>
<dbReference type="EMBL" id="CP018799">
    <property type="protein sequence ID" value="ATX79313.1"/>
    <property type="molecule type" value="Genomic_DNA"/>
</dbReference>
<feature type="compositionally biased region" description="Low complexity" evidence="8">
    <location>
        <begin position="130"/>
        <end position="145"/>
    </location>
</feature>
<evidence type="ECO:0000256" key="3">
    <source>
        <dbReference type="ARBA" id="ARBA00022723"/>
    </source>
</evidence>
<dbReference type="KEGG" id="maes:Ga0123461_0893"/>
<keyword evidence="9" id="KW-0732">Signal</keyword>
<evidence type="ECO:0000256" key="8">
    <source>
        <dbReference type="SAM" id="MobiDB-lite"/>
    </source>
</evidence>
<feature type="compositionally biased region" description="Low complexity" evidence="8">
    <location>
        <begin position="113"/>
        <end position="122"/>
    </location>
</feature>
<sequence length="432" mass="44975">MGKVFVTVVSALLMFAAPTSGIAAKPDTTPPVIKLIGADTVTIQVGGNYVEAGAQAVDDVDGDISSQIRTVTTLDSAKPGTYAVAYNVSDAAGNAAAAVFRFVRVVEAVSEPAAAPASQPAVEPAPTPVTEPVTETVAEPVSEPVAEPEPAPKPVTKADTRAPVIKLKGSASVSINEGEEYSDPGATAWDMVDGNLTRRISIKGEVNTSRPATYMITYSVSDKAGNRAKSVSRFVTVIRGVDTTPPVITLNGAASASVTEDMRYVDAGATAMDGTDGNISTSIKKAGSVNTSEPGTYTLTYDVSDAAGNAANTKLRKVTVIARGDPAAGKAVAMKKCATCHNVTSTDKKFGPGLKGVFNRKAGTMDGFKYSDTLSSGNWKWDKANLNTWLSQNTSDAVKQVSGKPDARTKMKFKGITGADLDNLISFLRRNQ</sequence>
<dbReference type="InterPro" id="IPR032179">
    <property type="entry name" value="Cry22Aa_Ig-like"/>
</dbReference>
<feature type="signal peptide" evidence="9">
    <location>
        <begin position="1"/>
        <end position="23"/>
    </location>
</feature>
<dbReference type="PROSITE" id="PS51007">
    <property type="entry name" value="CYTC"/>
    <property type="match status" value="1"/>
</dbReference>
<accession>A0A2K8KWV3</accession>
<reference evidence="11 12" key="1">
    <citation type="submission" date="2016-12" db="EMBL/GenBank/DDBJ databases">
        <title>Isolation and genomic insights into novel planktonic Zetaproteobacteria from stratified waters of the Chesapeake Bay.</title>
        <authorList>
            <person name="McAllister S.M."/>
            <person name="Kato S."/>
            <person name="Chan C.S."/>
            <person name="Chiu B.K."/>
            <person name="Field E.K."/>
        </authorList>
    </citation>
    <scope>NUCLEOTIDE SEQUENCE [LARGE SCALE GENOMIC DNA]</scope>
    <source>
        <strain evidence="11 12">CP-5</strain>
    </source>
</reference>
<dbReference type="GO" id="GO:0009055">
    <property type="term" value="F:electron transfer activity"/>
    <property type="evidence" value="ECO:0007669"/>
    <property type="project" value="InterPro"/>
</dbReference>
<evidence type="ECO:0000256" key="2">
    <source>
        <dbReference type="ARBA" id="ARBA00022617"/>
    </source>
</evidence>
<evidence type="ECO:0000256" key="1">
    <source>
        <dbReference type="ARBA" id="ARBA00022448"/>
    </source>
</evidence>
<dbReference type="GO" id="GO:0020037">
    <property type="term" value="F:heme binding"/>
    <property type="evidence" value="ECO:0007669"/>
    <property type="project" value="InterPro"/>
</dbReference>
<dbReference type="InterPro" id="IPR009056">
    <property type="entry name" value="Cyt_c-like_dom"/>
</dbReference>
<proteinExistence type="predicted"/>
<evidence type="ECO:0000259" key="10">
    <source>
        <dbReference type="PROSITE" id="PS51007"/>
    </source>
</evidence>
<feature type="domain" description="Cytochrome c" evidence="10">
    <location>
        <begin position="324"/>
        <end position="432"/>
    </location>
</feature>
<dbReference type="AlphaFoldDB" id="A0A2K8KWV3"/>
<dbReference type="InterPro" id="IPR036909">
    <property type="entry name" value="Cyt_c-like_dom_sf"/>
</dbReference>
<dbReference type="Pfam" id="PF16403">
    <property type="entry name" value="Bact_surface_Ig-like"/>
    <property type="match status" value="3"/>
</dbReference>
<dbReference type="GO" id="GO:0046872">
    <property type="term" value="F:metal ion binding"/>
    <property type="evidence" value="ECO:0007669"/>
    <property type="project" value="UniProtKB-KW"/>
</dbReference>
<keyword evidence="6 7" id="KW-0408">Iron</keyword>
<evidence type="ECO:0000313" key="11">
    <source>
        <dbReference type="EMBL" id="ATX79313.1"/>
    </source>
</evidence>
<keyword evidence="2 7" id="KW-0349">Heme</keyword>
<dbReference type="InterPro" id="IPR051846">
    <property type="entry name" value="SH2_domain_adapters"/>
</dbReference>
<feature type="chain" id="PRO_5014998252" evidence="9">
    <location>
        <begin position="24"/>
        <end position="432"/>
    </location>
</feature>
<keyword evidence="12" id="KW-1185">Reference proteome</keyword>
<keyword evidence="5" id="KW-0727">SH2 domain</keyword>
<evidence type="ECO:0000256" key="9">
    <source>
        <dbReference type="SAM" id="SignalP"/>
    </source>
</evidence>
<name>A0A2K8KWV3_MARES</name>
<evidence type="ECO:0000256" key="6">
    <source>
        <dbReference type="ARBA" id="ARBA00023004"/>
    </source>
</evidence>
<keyword evidence="4" id="KW-0249">Electron transport</keyword>
<dbReference type="PANTHER" id="PTHR15127:SF32">
    <property type="entry name" value="HEAVYWEIGHT, ISOFORM A"/>
    <property type="match status" value="1"/>
</dbReference>
<dbReference type="Pfam" id="PF00034">
    <property type="entry name" value="Cytochrom_C"/>
    <property type="match status" value="1"/>
</dbReference>
<evidence type="ECO:0000313" key="12">
    <source>
        <dbReference type="Proteomes" id="UP000231701"/>
    </source>
</evidence>
<gene>
    <name evidence="11" type="ORF">Ga0123461_0893</name>
</gene>
<evidence type="ECO:0000256" key="4">
    <source>
        <dbReference type="ARBA" id="ARBA00022982"/>
    </source>
</evidence>